<dbReference type="InterPro" id="IPR042099">
    <property type="entry name" value="ANL_N_sf"/>
</dbReference>
<reference evidence="5" key="1">
    <citation type="submission" date="2016-05" db="EMBL/GenBank/DDBJ databases">
        <title>Comparative genomics of biotechnologically important yeasts.</title>
        <authorList>
            <consortium name="DOE Joint Genome Institute"/>
            <person name="Riley R."/>
            <person name="Haridas S."/>
            <person name="Wolfe K.H."/>
            <person name="Lopes M.R."/>
            <person name="Hittinger C.T."/>
            <person name="Goker M."/>
            <person name="Salamov A."/>
            <person name="Wisecaver J."/>
            <person name="Long T.M."/>
            <person name="Aerts A.L."/>
            <person name="Barry K."/>
            <person name="Choi C."/>
            <person name="Clum A."/>
            <person name="Coughlan A.Y."/>
            <person name="Deshpande S."/>
            <person name="Douglass A.P."/>
            <person name="Hanson S.J."/>
            <person name="Klenk H.-P."/>
            <person name="Labutti K."/>
            <person name="Lapidus A."/>
            <person name="Lindquist E."/>
            <person name="Lipzen A."/>
            <person name="Meier-Kolthoff J.P."/>
            <person name="Ohm R.A."/>
            <person name="Otillar R.P."/>
            <person name="Pangilinan J."/>
            <person name="Peng Y."/>
            <person name="Rokas A."/>
            <person name="Rosa C.A."/>
            <person name="Scheuner C."/>
            <person name="Sibirny A.A."/>
            <person name="Slot J.C."/>
            <person name="Stielow J.B."/>
            <person name="Sun H."/>
            <person name="Kurtzman C.P."/>
            <person name="Blackwell M."/>
            <person name="Grigoriev I.V."/>
            <person name="Jeffries T.W."/>
        </authorList>
    </citation>
    <scope>NUCLEOTIDE SEQUENCE [LARGE SCALE GENOMIC DNA]</scope>
    <source>
        <strain evidence="5">NRRL Y-2460</strain>
    </source>
</reference>
<dbReference type="Pfam" id="PF00501">
    <property type="entry name" value="AMP-binding"/>
    <property type="match status" value="1"/>
</dbReference>
<keyword evidence="2" id="KW-0067">ATP-binding</keyword>
<dbReference type="STRING" id="669874.A0A1E4TP87"/>
<evidence type="ECO:0000256" key="1">
    <source>
        <dbReference type="ARBA" id="ARBA00022741"/>
    </source>
</evidence>
<evidence type="ECO:0000313" key="5">
    <source>
        <dbReference type="Proteomes" id="UP000094236"/>
    </source>
</evidence>
<dbReference type="AlphaFoldDB" id="A0A1E4TP87"/>
<dbReference type="GO" id="GO:0004467">
    <property type="term" value="F:long-chain fatty acid-CoA ligase activity"/>
    <property type="evidence" value="ECO:0007669"/>
    <property type="project" value="TreeGrafter"/>
</dbReference>
<dbReference type="SUPFAM" id="SSF56801">
    <property type="entry name" value="Acetyl-CoA synthetase-like"/>
    <property type="match status" value="1"/>
</dbReference>
<dbReference type="PANTHER" id="PTHR43272:SF33">
    <property type="entry name" value="AMP-BINDING DOMAIN-CONTAINING PROTEIN-RELATED"/>
    <property type="match status" value="1"/>
</dbReference>
<dbReference type="EMBL" id="KV454018">
    <property type="protein sequence ID" value="ODV93488.1"/>
    <property type="molecule type" value="Genomic_DNA"/>
</dbReference>
<protein>
    <recommendedName>
        <fullName evidence="3">AMP-dependent synthetase/ligase domain-containing protein</fullName>
    </recommendedName>
</protein>
<keyword evidence="1" id="KW-0547">Nucleotide-binding</keyword>
<accession>A0A1E4TP87</accession>
<dbReference type="InterPro" id="IPR000873">
    <property type="entry name" value="AMP-dep_synth/lig_dom"/>
</dbReference>
<dbReference type="Proteomes" id="UP000094236">
    <property type="component" value="Unassembled WGS sequence"/>
</dbReference>
<dbReference type="PANTHER" id="PTHR43272">
    <property type="entry name" value="LONG-CHAIN-FATTY-ACID--COA LIGASE"/>
    <property type="match status" value="1"/>
</dbReference>
<dbReference type="GO" id="GO:0005783">
    <property type="term" value="C:endoplasmic reticulum"/>
    <property type="evidence" value="ECO:0007669"/>
    <property type="project" value="TreeGrafter"/>
</dbReference>
<proteinExistence type="predicted"/>
<dbReference type="GO" id="GO:0016020">
    <property type="term" value="C:membrane"/>
    <property type="evidence" value="ECO:0007669"/>
    <property type="project" value="TreeGrafter"/>
</dbReference>
<evidence type="ECO:0000259" key="3">
    <source>
        <dbReference type="Pfam" id="PF00501"/>
    </source>
</evidence>
<gene>
    <name evidence="4" type="ORF">PACTADRAFT_47087</name>
</gene>
<sequence>MIDGLPLPFEQTTKSIALPDSEEDGFSPIFRNNASKENLISVIHPKLLTAYDLFENSVKEFGDFKCIGKRLFNKKNNKFDDFFTFKTYREVQIIRNKIGSGALHLMSKYPEVDQSNIILSLYSPNRIEWLYADLACHAFSIADVALYDTLGPESSKYILTLTKSPIIILAKDKIQTILNLKTNHDDLSTLKVAVSMDVLDPIEDSEIIQLAREKNVKLYDFDELIAIGGKFPSDVIPPTRDTIFTISFTSGTTAVPKGCCLNHSSAAAAAALCFTQIHVPKNAISLVFLPLAHVLERYKVLYEMSHGTAVVFPHNPSKPLTFLEDIKIVKPTHLSAVPRLYNRIESGIKEQIASAKGISGIIARFAVSYKISAVKSGVHGDETYICALLNKLVINKIREKIGFANLDFLISGSAPLSSESILFLRAVLNCGFYQGYGLTESFAGIAITTPKDTNPNSCGAIGVTSEMRLRDIPEMGYSYKENRSGELLLRGPQIFQAYYKNEKVYAEATKDGWFYTGDVVKLTENGNKLIVIDRAKNFFKLSQGEYIASEKIENIYLSNVPFLNQLFIYGDSFQSFLVAVANVDAIKLFSYLKENFSEKHFKIKDAKTLEKALNTPEIRKLTLIQINKLISKSKLNGLEKIKNISLVEPFTVESGVITPTLKIKRPNAKKFYDGQINDMYEEGILDTKLDE</sequence>
<name>A0A1E4TP87_PACTA</name>
<dbReference type="Gene3D" id="3.40.50.12780">
    <property type="entry name" value="N-terminal domain of ligase-like"/>
    <property type="match status" value="1"/>
</dbReference>
<organism evidence="4 5">
    <name type="scientific">Pachysolen tannophilus NRRL Y-2460</name>
    <dbReference type="NCBI Taxonomy" id="669874"/>
    <lineage>
        <taxon>Eukaryota</taxon>
        <taxon>Fungi</taxon>
        <taxon>Dikarya</taxon>
        <taxon>Ascomycota</taxon>
        <taxon>Saccharomycotina</taxon>
        <taxon>Pichiomycetes</taxon>
        <taxon>Pachysolenaceae</taxon>
        <taxon>Pachysolen</taxon>
    </lineage>
</organism>
<dbReference type="GO" id="GO:0005524">
    <property type="term" value="F:ATP binding"/>
    <property type="evidence" value="ECO:0007669"/>
    <property type="project" value="UniProtKB-KW"/>
</dbReference>
<dbReference type="OrthoDB" id="1700726at2759"/>
<feature type="domain" description="AMP-dependent synthetase/ligase" evidence="3">
    <location>
        <begin position="120"/>
        <end position="499"/>
    </location>
</feature>
<evidence type="ECO:0000313" key="4">
    <source>
        <dbReference type="EMBL" id="ODV93488.1"/>
    </source>
</evidence>
<keyword evidence="5" id="KW-1185">Reference proteome</keyword>
<evidence type="ECO:0000256" key="2">
    <source>
        <dbReference type="ARBA" id="ARBA00022840"/>
    </source>
</evidence>